<reference evidence="1" key="1">
    <citation type="submission" date="2020-03" db="EMBL/GenBank/DDBJ databases">
        <title>The deep terrestrial virosphere.</title>
        <authorList>
            <person name="Holmfeldt K."/>
            <person name="Nilsson E."/>
            <person name="Simone D."/>
            <person name="Lopez-Fernandez M."/>
            <person name="Wu X."/>
            <person name="de Brujin I."/>
            <person name="Lundin D."/>
            <person name="Andersson A."/>
            <person name="Bertilsson S."/>
            <person name="Dopson M."/>
        </authorList>
    </citation>
    <scope>NUCLEOTIDE SEQUENCE</scope>
    <source>
        <strain evidence="1">MM415A03401</strain>
    </source>
</reference>
<dbReference type="EMBL" id="MT141842">
    <property type="protein sequence ID" value="QJA71051.1"/>
    <property type="molecule type" value="Genomic_DNA"/>
</dbReference>
<gene>
    <name evidence="1" type="ORF">MM415A03401_0012</name>
</gene>
<sequence length="76" mass="9079">MKKESHRTISHTFNEIAYDFDLVLHPRRAKTWDDPEEPKYLEIETIRDEIGNEIPDELFNEMIDAGIEEEIEVYVN</sequence>
<accession>A0A6M3JPN9</accession>
<proteinExistence type="predicted"/>
<dbReference type="AlphaFoldDB" id="A0A6M3JPN9"/>
<name>A0A6M3JPN9_9ZZZZ</name>
<organism evidence="1">
    <name type="scientific">viral metagenome</name>
    <dbReference type="NCBI Taxonomy" id="1070528"/>
    <lineage>
        <taxon>unclassified sequences</taxon>
        <taxon>metagenomes</taxon>
        <taxon>organismal metagenomes</taxon>
    </lineage>
</organism>
<evidence type="ECO:0000313" key="1">
    <source>
        <dbReference type="EMBL" id="QJA71051.1"/>
    </source>
</evidence>
<protein>
    <submittedName>
        <fullName evidence="1">Uncharacterized protein</fullName>
    </submittedName>
</protein>